<name>A0A839DR92_9PSEU</name>
<protein>
    <recommendedName>
        <fullName evidence="3">AAA domain-containing protein</fullName>
    </recommendedName>
</protein>
<comment type="caution">
    <text evidence="1">The sequence shown here is derived from an EMBL/GenBank/DDBJ whole genome shotgun (WGS) entry which is preliminary data.</text>
</comment>
<dbReference type="Gene3D" id="3.40.50.300">
    <property type="entry name" value="P-loop containing nucleotide triphosphate hydrolases"/>
    <property type="match status" value="1"/>
</dbReference>
<dbReference type="RefSeq" id="WP_182542592.1">
    <property type="nucleotide sequence ID" value="NZ_JACGWZ010000001.1"/>
</dbReference>
<proteinExistence type="predicted"/>
<dbReference type="Pfam" id="PF13671">
    <property type="entry name" value="AAA_33"/>
    <property type="match status" value="1"/>
</dbReference>
<reference evidence="1 2" key="1">
    <citation type="submission" date="2020-07" db="EMBL/GenBank/DDBJ databases">
        <title>Sequencing the genomes of 1000 actinobacteria strains.</title>
        <authorList>
            <person name="Klenk H.-P."/>
        </authorList>
    </citation>
    <scope>NUCLEOTIDE SEQUENCE [LARGE SCALE GENOMIC DNA]</scope>
    <source>
        <strain evidence="1 2">DSM 45975</strain>
    </source>
</reference>
<dbReference type="Proteomes" id="UP000569329">
    <property type="component" value="Unassembled WGS sequence"/>
</dbReference>
<evidence type="ECO:0000313" key="2">
    <source>
        <dbReference type="Proteomes" id="UP000569329"/>
    </source>
</evidence>
<evidence type="ECO:0000313" key="1">
    <source>
        <dbReference type="EMBL" id="MBA8823249.1"/>
    </source>
</evidence>
<keyword evidence="2" id="KW-1185">Reference proteome</keyword>
<dbReference type="SUPFAM" id="SSF52540">
    <property type="entry name" value="P-loop containing nucleoside triphosphate hydrolases"/>
    <property type="match status" value="1"/>
</dbReference>
<sequence>MDTSEATVNSAEPTPPRVRVGRCDLVVFAGLPGAGKSTVLHKLYASETVPVLDSEQVRGAVRSLLPRSVPYGSYRAVVHCIHRARIAWYCAAAASPVIAHEPSTRPTTRVMLLLIALLTRRQRVLVWLHVDAVEALAGQYARGRRIRAHSFVRHVRHADRVQSLLRRGCRLRGWNTVHVFTREDLDSGVELDVAQ</sequence>
<accession>A0A839DR92</accession>
<gene>
    <name evidence="1" type="ORF">FHX42_000578</name>
</gene>
<dbReference type="EMBL" id="JACGWZ010000001">
    <property type="protein sequence ID" value="MBA8823249.1"/>
    <property type="molecule type" value="Genomic_DNA"/>
</dbReference>
<dbReference type="AlphaFoldDB" id="A0A839DR92"/>
<organism evidence="1 2">
    <name type="scientific">Halosaccharopolyspora lacisalsi</name>
    <dbReference type="NCBI Taxonomy" id="1000566"/>
    <lineage>
        <taxon>Bacteria</taxon>
        <taxon>Bacillati</taxon>
        <taxon>Actinomycetota</taxon>
        <taxon>Actinomycetes</taxon>
        <taxon>Pseudonocardiales</taxon>
        <taxon>Pseudonocardiaceae</taxon>
        <taxon>Halosaccharopolyspora</taxon>
    </lineage>
</organism>
<dbReference type="InterPro" id="IPR027417">
    <property type="entry name" value="P-loop_NTPase"/>
</dbReference>
<evidence type="ECO:0008006" key="3">
    <source>
        <dbReference type="Google" id="ProtNLM"/>
    </source>
</evidence>